<dbReference type="RefSeq" id="WP_394839846.1">
    <property type="nucleotide sequence ID" value="NZ_CP089929.1"/>
</dbReference>
<dbReference type="PANTHER" id="PTHR30600:SF4">
    <property type="entry name" value="CYTOCHROME C DOMAIN-CONTAINING PROTEIN"/>
    <property type="match status" value="1"/>
</dbReference>
<name>A0ABZ2LKS1_9BACT</name>
<keyword evidence="7" id="KW-1185">Reference proteome</keyword>
<reference evidence="6" key="1">
    <citation type="submission" date="2021-12" db="EMBL/GenBank/DDBJ databases">
        <title>Discovery of the Pendulisporaceae a myxobacterial family with distinct sporulation behavior and unique specialized metabolism.</title>
        <authorList>
            <person name="Garcia R."/>
            <person name="Popoff A."/>
            <person name="Bader C.D."/>
            <person name="Loehr J."/>
            <person name="Walesch S."/>
            <person name="Walt C."/>
            <person name="Boldt J."/>
            <person name="Bunk B."/>
            <person name="Haeckl F.J.F.P.J."/>
            <person name="Gunesch A.P."/>
            <person name="Birkelbach J."/>
            <person name="Nuebel U."/>
            <person name="Pietschmann T."/>
            <person name="Bach T."/>
            <person name="Mueller R."/>
        </authorList>
    </citation>
    <scope>NUCLEOTIDE SEQUENCE</scope>
    <source>
        <strain evidence="6">MSr11367</strain>
    </source>
</reference>
<sequence>MRQRTPALWMIVGFVLVLAMAAAAGGRSSSFAAGALFASYGEPIPGIDAQERARFERGRLVAMRRFAPSEGLGPSYNAASCRACHEKPVTGGGASRYRGVPLEPHSKKTFAAAFEHHFTATSMDPSHARPHAIHLPLPFFGVGLLAEIPAKEIMSRADPSDRNHDGIRGKVNFERGFLGRFGRKAQMATLQGFVRGALFDQMGVTTVPVEPSRLVGKAERDAPVELRTRDADGAADPELLQSDLADLLAFVALLAPPAPEVPTPETRAGEKAFRACGCTSCHVPALRGPRGEVPAYTDLLLHDMGEELADDVVVGEASGRDFRTTPLWGLAAAGPYLHDGRADTVDEAIRAHGGEAARAKHHYALLDEGQRRALLGFLAALGGSHYRGDGLLPKDAPAASPSALGGPLAELPPAEHVRFVRGRDLFDHDFRASEGLGPFFNGDACRSCHFEPVLGGAGPADVDVVRHGFLGTDGVFEAPTHLPRGDTMAHRFGLAREMPFVDGRANLFERRQTPTLFGAGLIDAIPDEAIRGRADPDDRDGDGVRGIVSALPGGKIGRFGWKGQMASLEDFVEDAFTNELGLTKGELANGVFDDVVFFLANLAPPRALASDEGTRGLAVFTETGCAACHTPEARTRNGTAVRLYSDLLLHEVASPTEPVLAQSGAAHAGRAFRTPPLWGVGATAPYFHDGLAETLEQAIVRHDAEAKRSRERYVRLPDDDRAALVTFLRSL</sequence>
<feature type="domain" description="Cytochrome c" evidence="5">
    <location>
        <begin position="611"/>
        <end position="731"/>
    </location>
</feature>
<evidence type="ECO:0000313" key="7">
    <source>
        <dbReference type="Proteomes" id="UP001374803"/>
    </source>
</evidence>
<gene>
    <name evidence="6" type="ORF">LVJ94_23445</name>
</gene>
<organism evidence="6 7">
    <name type="scientific">Pendulispora rubella</name>
    <dbReference type="NCBI Taxonomy" id="2741070"/>
    <lineage>
        <taxon>Bacteria</taxon>
        <taxon>Pseudomonadati</taxon>
        <taxon>Myxococcota</taxon>
        <taxon>Myxococcia</taxon>
        <taxon>Myxococcales</taxon>
        <taxon>Sorangiineae</taxon>
        <taxon>Pendulisporaceae</taxon>
        <taxon>Pendulispora</taxon>
    </lineage>
</organism>
<dbReference type="EMBL" id="CP089983">
    <property type="protein sequence ID" value="WXB10169.1"/>
    <property type="molecule type" value="Genomic_DNA"/>
</dbReference>
<protein>
    <submittedName>
        <fullName evidence="6">C-type cytochrome</fullName>
    </submittedName>
</protein>
<dbReference type="InterPro" id="IPR051395">
    <property type="entry name" value="Cytochrome_c_Peroxidase/MauG"/>
</dbReference>
<evidence type="ECO:0000256" key="1">
    <source>
        <dbReference type="ARBA" id="ARBA00022617"/>
    </source>
</evidence>
<proteinExistence type="predicted"/>
<evidence type="ECO:0000256" key="2">
    <source>
        <dbReference type="ARBA" id="ARBA00022723"/>
    </source>
</evidence>
<dbReference type="InterPro" id="IPR010538">
    <property type="entry name" value="DHOR"/>
</dbReference>
<dbReference type="Pfam" id="PF06537">
    <property type="entry name" value="DHOR"/>
    <property type="match status" value="2"/>
</dbReference>
<keyword evidence="3 4" id="KW-0408">Iron</keyword>
<dbReference type="PROSITE" id="PS51007">
    <property type="entry name" value="CYTC"/>
    <property type="match status" value="2"/>
</dbReference>
<evidence type="ECO:0000259" key="5">
    <source>
        <dbReference type="PROSITE" id="PS51007"/>
    </source>
</evidence>
<feature type="domain" description="Cytochrome c" evidence="5">
    <location>
        <begin position="264"/>
        <end position="382"/>
    </location>
</feature>
<evidence type="ECO:0000313" key="6">
    <source>
        <dbReference type="EMBL" id="WXB10169.1"/>
    </source>
</evidence>
<accession>A0ABZ2LKS1</accession>
<dbReference type="Proteomes" id="UP001374803">
    <property type="component" value="Chromosome"/>
</dbReference>
<evidence type="ECO:0000256" key="4">
    <source>
        <dbReference type="PROSITE-ProRule" id="PRU00433"/>
    </source>
</evidence>
<dbReference type="InterPro" id="IPR009056">
    <property type="entry name" value="Cyt_c-like_dom"/>
</dbReference>
<keyword evidence="1 4" id="KW-0349">Heme</keyword>
<dbReference type="PANTHER" id="PTHR30600">
    <property type="entry name" value="CYTOCHROME C PEROXIDASE-RELATED"/>
    <property type="match status" value="1"/>
</dbReference>
<dbReference type="Gene3D" id="1.10.760.10">
    <property type="entry name" value="Cytochrome c-like domain"/>
    <property type="match status" value="2"/>
</dbReference>
<keyword evidence="2 4" id="KW-0479">Metal-binding</keyword>
<dbReference type="InterPro" id="IPR036909">
    <property type="entry name" value="Cyt_c-like_dom_sf"/>
</dbReference>
<evidence type="ECO:0000256" key="3">
    <source>
        <dbReference type="ARBA" id="ARBA00023004"/>
    </source>
</evidence>
<dbReference type="SUPFAM" id="SSF46626">
    <property type="entry name" value="Cytochrome c"/>
    <property type="match status" value="3"/>
</dbReference>